<dbReference type="Gene3D" id="3.90.220.20">
    <property type="entry name" value="DNA methylase specificity domains"/>
    <property type="match status" value="2"/>
</dbReference>
<dbReference type="GO" id="GO:0004519">
    <property type="term" value="F:endonuclease activity"/>
    <property type="evidence" value="ECO:0007669"/>
    <property type="project" value="UniProtKB-KW"/>
</dbReference>
<dbReference type="CDD" id="cd17259">
    <property type="entry name" value="RMtype1_S_StySKI-TRD2-CR2_like"/>
    <property type="match status" value="1"/>
</dbReference>
<dbReference type="PANTHER" id="PTHR30408">
    <property type="entry name" value="TYPE-1 RESTRICTION ENZYME ECOKI SPECIFICITY PROTEIN"/>
    <property type="match status" value="1"/>
</dbReference>
<evidence type="ECO:0000313" key="7">
    <source>
        <dbReference type="Proteomes" id="UP001239169"/>
    </source>
</evidence>
<organism evidence="6 7">
    <name type="scientific">Paraclostridium bifermentans</name>
    <name type="common">Clostridium bifermentans</name>
    <dbReference type="NCBI Taxonomy" id="1490"/>
    <lineage>
        <taxon>Bacteria</taxon>
        <taxon>Bacillati</taxon>
        <taxon>Bacillota</taxon>
        <taxon>Clostridia</taxon>
        <taxon>Peptostreptococcales</taxon>
        <taxon>Peptostreptococcaceae</taxon>
        <taxon>Paraclostridium</taxon>
    </lineage>
</organism>
<keyword evidence="2" id="KW-0680">Restriction system</keyword>
<dbReference type="InterPro" id="IPR044946">
    <property type="entry name" value="Restrct_endonuc_typeI_TRD_sf"/>
</dbReference>
<dbReference type="GO" id="GO:0016787">
    <property type="term" value="F:hydrolase activity"/>
    <property type="evidence" value="ECO:0007669"/>
    <property type="project" value="UniProtKB-KW"/>
</dbReference>
<comment type="similarity">
    <text evidence="1">Belongs to the type-I restriction system S methylase family.</text>
</comment>
<dbReference type="InterPro" id="IPR052021">
    <property type="entry name" value="Type-I_RS_S_subunit"/>
</dbReference>
<proteinExistence type="inferred from homology"/>
<keyword evidence="3" id="KW-0238">DNA-binding</keyword>
<dbReference type="Gene3D" id="1.10.287.1120">
    <property type="entry name" value="Bipartite methylase S protein"/>
    <property type="match status" value="1"/>
</dbReference>
<evidence type="ECO:0000256" key="3">
    <source>
        <dbReference type="ARBA" id="ARBA00023125"/>
    </source>
</evidence>
<evidence type="ECO:0000256" key="2">
    <source>
        <dbReference type="ARBA" id="ARBA00022747"/>
    </source>
</evidence>
<feature type="coiled-coil region" evidence="4">
    <location>
        <begin position="182"/>
        <end position="209"/>
    </location>
</feature>
<reference evidence="6 7" key="1">
    <citation type="submission" date="2023-04" db="EMBL/GenBank/DDBJ databases">
        <title>Bacteria Genome Submission.</title>
        <authorList>
            <person name="Isaac P."/>
        </authorList>
    </citation>
    <scope>NUCLEOTIDE SEQUENCE [LARGE SCALE GENOMIC DNA]</scope>
    <source>
        <strain evidence="6 7">SampleS7P1</strain>
    </source>
</reference>
<dbReference type="Proteomes" id="UP001239169">
    <property type="component" value="Chromosome"/>
</dbReference>
<accession>A0ABY8R5V7</accession>
<sequence length="440" mass="50570">MKVNTEFKEVKGIGKIPVDWKVKSFLDIVGLLDFRGKTPLKIGMKWGGNIPALSANNVKMGYIDFSLPTNYGSLKLYNAWMTKGDIKKGDIILTTEAPAGNVAIIEDDKKYILSQRVVCIKPKITLINNYFLKYYFMSNYFNQYLNKFATGSTVIGISQKSLEYLSIPTPSIKEQEKIAQILSNVDMNIEKTEQAIAKYKQIKKGLMDDLLTGKVRIKDGKRFRETNFKYVKGIGKIPWDWEVGNIRDLAKVLPGYAFSSEDSCECGVRWLKIANVSFNQIIWDAESYLPKNFEEIYSQYILKKGDIVLAMTRPIINRKLKLSIFKEDDGRALLNQRVAKIEVFDEKYRYFIYNFLQFDYSINQMELKILGTDPPNISGNDIEGVIIPIPEKEEMNDIGNVIIRQDRLIEKEEEYLEKLKKLKSGLMEDLLTGKVRVNID</sequence>
<keyword evidence="6" id="KW-0378">Hydrolase</keyword>
<evidence type="ECO:0000259" key="5">
    <source>
        <dbReference type="Pfam" id="PF01420"/>
    </source>
</evidence>
<keyword evidence="4" id="KW-0175">Coiled coil</keyword>
<dbReference type="Pfam" id="PF01420">
    <property type="entry name" value="Methylase_S"/>
    <property type="match status" value="2"/>
</dbReference>
<dbReference type="PANTHER" id="PTHR30408:SF12">
    <property type="entry name" value="TYPE I RESTRICTION ENZYME MJAVIII SPECIFICITY SUBUNIT"/>
    <property type="match status" value="1"/>
</dbReference>
<protein>
    <submittedName>
        <fullName evidence="6">Restriction endonuclease subunit S</fullName>
        <ecNumber evidence="6">3.1.21.-</ecNumber>
    </submittedName>
</protein>
<feature type="domain" description="Type I restriction modification DNA specificity" evidence="5">
    <location>
        <begin position="17"/>
        <end position="195"/>
    </location>
</feature>
<keyword evidence="6" id="KW-0255">Endonuclease</keyword>
<dbReference type="EC" id="3.1.21.-" evidence="6"/>
<name>A0ABY8R5V7_PARBF</name>
<evidence type="ECO:0000256" key="4">
    <source>
        <dbReference type="SAM" id="Coils"/>
    </source>
</evidence>
<keyword evidence="7" id="KW-1185">Reference proteome</keyword>
<dbReference type="SUPFAM" id="SSF116734">
    <property type="entry name" value="DNA methylase specificity domain"/>
    <property type="match status" value="2"/>
</dbReference>
<dbReference type="CDD" id="cd17246">
    <property type="entry name" value="RMtype1_S_SonII-TRD2-CR2_like"/>
    <property type="match status" value="1"/>
</dbReference>
<keyword evidence="6" id="KW-0540">Nuclease</keyword>
<dbReference type="EMBL" id="CP124685">
    <property type="protein sequence ID" value="WGX76924.1"/>
    <property type="molecule type" value="Genomic_DNA"/>
</dbReference>
<evidence type="ECO:0000313" key="6">
    <source>
        <dbReference type="EMBL" id="WGX76924.1"/>
    </source>
</evidence>
<dbReference type="InterPro" id="IPR000055">
    <property type="entry name" value="Restrct_endonuc_typeI_TRD"/>
</dbReference>
<gene>
    <name evidence="6" type="ORF">QJS64_07860</name>
</gene>
<feature type="domain" description="Type I restriction modification DNA specificity" evidence="5">
    <location>
        <begin position="240"/>
        <end position="420"/>
    </location>
</feature>
<evidence type="ECO:0000256" key="1">
    <source>
        <dbReference type="ARBA" id="ARBA00010923"/>
    </source>
</evidence>